<dbReference type="EMBL" id="AVCI01000001">
    <property type="protein sequence ID" value="KFN44995.1"/>
    <property type="molecule type" value="Genomic_DNA"/>
</dbReference>
<sequence length="155" mass="15870">MPALFSLSLLIAACQPEAAPAPTVTEPAPVADTAPTPAPAPAPVQSSVSAAFAVTGDHINAGTGTLPADIKEFAAGDSVYAQLMLDGHAASSTVTLHWKDATGAEIHTAEKATAVAGLTPVIFDYRPDAGWTPGTYALVFDIDGKPSWELAFTIR</sequence>
<accession>A0A091BKZ9</accession>
<feature type="signal peptide" evidence="2">
    <location>
        <begin position="1"/>
        <end position="18"/>
    </location>
</feature>
<dbReference type="AlphaFoldDB" id="A0A091BKZ9"/>
<comment type="caution">
    <text evidence="3">The sequence shown here is derived from an EMBL/GenBank/DDBJ whole genome shotgun (WGS) entry which is preliminary data.</text>
</comment>
<feature type="chain" id="PRO_5001869858" evidence="2">
    <location>
        <begin position="19"/>
        <end position="155"/>
    </location>
</feature>
<dbReference type="STRING" id="1121015.GCA_000420545_01537"/>
<dbReference type="PATRIC" id="fig|1121015.4.peg.582"/>
<name>A0A091BKZ9_9GAMM</name>
<dbReference type="Proteomes" id="UP000029385">
    <property type="component" value="Unassembled WGS sequence"/>
</dbReference>
<reference evidence="3 4" key="1">
    <citation type="submission" date="2013-09" db="EMBL/GenBank/DDBJ databases">
        <title>Genome sequencing of Arenimonas oryziterrae.</title>
        <authorList>
            <person name="Chen F."/>
            <person name="Wang G."/>
        </authorList>
    </citation>
    <scope>NUCLEOTIDE SEQUENCE [LARGE SCALE GENOMIC DNA]</scope>
    <source>
        <strain evidence="3 4">YC6267</strain>
    </source>
</reference>
<evidence type="ECO:0000256" key="2">
    <source>
        <dbReference type="SAM" id="SignalP"/>
    </source>
</evidence>
<organism evidence="3 4">
    <name type="scientific">Arenimonas oryziterrae DSM 21050 = YC6267</name>
    <dbReference type="NCBI Taxonomy" id="1121015"/>
    <lineage>
        <taxon>Bacteria</taxon>
        <taxon>Pseudomonadati</taxon>
        <taxon>Pseudomonadota</taxon>
        <taxon>Gammaproteobacteria</taxon>
        <taxon>Lysobacterales</taxon>
        <taxon>Lysobacteraceae</taxon>
        <taxon>Arenimonas</taxon>
    </lineage>
</organism>
<evidence type="ECO:0000313" key="4">
    <source>
        <dbReference type="Proteomes" id="UP000029385"/>
    </source>
</evidence>
<keyword evidence="4" id="KW-1185">Reference proteome</keyword>
<feature type="region of interest" description="Disordered" evidence="1">
    <location>
        <begin position="20"/>
        <end position="42"/>
    </location>
</feature>
<protein>
    <submittedName>
        <fullName evidence="3">Uncharacterized protein</fullName>
    </submittedName>
</protein>
<gene>
    <name evidence="3" type="ORF">N789_02960</name>
</gene>
<feature type="compositionally biased region" description="Low complexity" evidence="1">
    <location>
        <begin position="20"/>
        <end position="35"/>
    </location>
</feature>
<keyword evidence="2" id="KW-0732">Signal</keyword>
<proteinExistence type="predicted"/>
<evidence type="ECO:0000256" key="1">
    <source>
        <dbReference type="SAM" id="MobiDB-lite"/>
    </source>
</evidence>
<evidence type="ECO:0000313" key="3">
    <source>
        <dbReference type="EMBL" id="KFN44995.1"/>
    </source>
</evidence>